<dbReference type="Gene3D" id="3.50.50.60">
    <property type="entry name" value="FAD/NAD(P)-binding domain"/>
    <property type="match status" value="1"/>
</dbReference>
<dbReference type="GO" id="GO:0016491">
    <property type="term" value="F:oxidoreductase activity"/>
    <property type="evidence" value="ECO:0007669"/>
    <property type="project" value="UniProtKB-KW"/>
</dbReference>
<protein>
    <submittedName>
        <fullName evidence="4">FAD dependent oxidoreductase</fullName>
    </submittedName>
</protein>
<keyword evidence="1" id="KW-0560">Oxidoreductase</keyword>
<gene>
    <name evidence="4" type="ORF">C488_16387</name>
</gene>
<dbReference type="Pfam" id="PF01266">
    <property type="entry name" value="DAO"/>
    <property type="match status" value="1"/>
</dbReference>
<dbReference type="PRINTS" id="PR00419">
    <property type="entry name" value="ADXRDTASE"/>
</dbReference>
<sequence length="429" mass="44752">MGRHTSDRYANRTRSRRAVAERIGHRVGGGSTMSSPDDAELAVGADAFTQDGSGLEVAVVGAGAVGATAAYDLAREGADVTVYDRGSVASGASGRAAGICYDAFADGLDAEIAGDAIERFRALSGDDTFAFVECPYVWLAREDDLERADAIREQVRRMQEHGIVALELEGDALADRFPALRTDDVAVAGIAGAAGYADPAEYTACLAAAATGAGATLETETPVEVRADPSRVIRPDGGVHEVDAVLVAAGARTGGLLADAGLELAVKPYRVQALLADGDLAEPMCYDASGDFYLRPHAGGILAGDGTEEREADPDGYDREADPEFRADLRERVSHRVPAIDLGGENAITRSWAGLCTSTPDRDPLVGAVRDGVYVATGFQGHGFMRAPAIGQRLAAEILGGDGIDAFDPTRFDGDEAFEIAEGMSTEPN</sequence>
<feature type="domain" description="FAD dependent oxidoreductase" evidence="3">
    <location>
        <begin position="57"/>
        <end position="396"/>
    </location>
</feature>
<dbReference type="AlphaFoldDB" id="L9YFV9"/>
<reference evidence="4 5" key="1">
    <citation type="journal article" date="2014" name="PLoS Genet.">
        <title>Phylogenetically driven sequencing of extremely halophilic archaea reveals strategies for static and dynamic osmo-response.</title>
        <authorList>
            <person name="Becker E.A."/>
            <person name="Seitzer P.M."/>
            <person name="Tritt A."/>
            <person name="Larsen D."/>
            <person name="Krusor M."/>
            <person name="Yao A.I."/>
            <person name="Wu D."/>
            <person name="Madern D."/>
            <person name="Eisen J.A."/>
            <person name="Darling A.E."/>
            <person name="Facciotti M.T."/>
        </authorList>
    </citation>
    <scope>NUCLEOTIDE SEQUENCE [LARGE SCALE GENOMIC DNA]</scope>
    <source>
        <strain evidence="4 5">DSM 15624</strain>
    </source>
</reference>
<evidence type="ECO:0000313" key="5">
    <source>
        <dbReference type="Proteomes" id="UP000011593"/>
    </source>
</evidence>
<dbReference type="PANTHER" id="PTHR13847">
    <property type="entry name" value="SARCOSINE DEHYDROGENASE-RELATED"/>
    <property type="match status" value="1"/>
</dbReference>
<dbReference type="PATRIC" id="fig|797303.5.peg.3254"/>
<evidence type="ECO:0000259" key="3">
    <source>
        <dbReference type="Pfam" id="PF01266"/>
    </source>
</evidence>
<evidence type="ECO:0000256" key="2">
    <source>
        <dbReference type="SAM" id="MobiDB-lite"/>
    </source>
</evidence>
<dbReference type="EMBL" id="AOIE01000101">
    <property type="protein sequence ID" value="ELY71828.1"/>
    <property type="molecule type" value="Genomic_DNA"/>
</dbReference>
<feature type="region of interest" description="Disordered" evidence="2">
    <location>
        <begin position="1"/>
        <end position="37"/>
    </location>
</feature>
<accession>L9YFV9</accession>
<dbReference type="InterPro" id="IPR006076">
    <property type="entry name" value="FAD-dep_OxRdtase"/>
</dbReference>
<dbReference type="Gene3D" id="3.30.9.10">
    <property type="entry name" value="D-Amino Acid Oxidase, subunit A, domain 2"/>
    <property type="match status" value="1"/>
</dbReference>
<evidence type="ECO:0000313" key="4">
    <source>
        <dbReference type="EMBL" id="ELY71828.1"/>
    </source>
</evidence>
<dbReference type="PANTHER" id="PTHR13847:SF287">
    <property type="entry name" value="FAD-DEPENDENT OXIDOREDUCTASE DOMAIN-CONTAINING PROTEIN 1"/>
    <property type="match status" value="1"/>
</dbReference>
<dbReference type="InterPro" id="IPR036188">
    <property type="entry name" value="FAD/NAD-bd_sf"/>
</dbReference>
<proteinExistence type="predicted"/>
<comment type="caution">
    <text evidence="4">The sequence shown here is derived from an EMBL/GenBank/DDBJ whole genome shotgun (WGS) entry which is preliminary data.</text>
</comment>
<evidence type="ECO:0000256" key="1">
    <source>
        <dbReference type="ARBA" id="ARBA00023002"/>
    </source>
</evidence>
<dbReference type="Proteomes" id="UP000011593">
    <property type="component" value="Unassembled WGS sequence"/>
</dbReference>
<name>L9YFV9_NATP1</name>
<organism evidence="4 5">
    <name type="scientific">Natrinema pellirubrum (strain DSM 15624 / CIP 106293 / JCM 10476 / NCIMB 786 / 157)</name>
    <dbReference type="NCBI Taxonomy" id="797303"/>
    <lineage>
        <taxon>Archaea</taxon>
        <taxon>Methanobacteriati</taxon>
        <taxon>Methanobacteriota</taxon>
        <taxon>Stenosarchaea group</taxon>
        <taxon>Halobacteria</taxon>
        <taxon>Halobacteriales</taxon>
        <taxon>Natrialbaceae</taxon>
        <taxon>Natrinema</taxon>
    </lineage>
</organism>
<dbReference type="GO" id="GO:0005737">
    <property type="term" value="C:cytoplasm"/>
    <property type="evidence" value="ECO:0007669"/>
    <property type="project" value="TreeGrafter"/>
</dbReference>
<keyword evidence="5" id="KW-1185">Reference proteome</keyword>
<dbReference type="SUPFAM" id="SSF51905">
    <property type="entry name" value="FAD/NAD(P)-binding domain"/>
    <property type="match status" value="1"/>
</dbReference>
<feature type="compositionally biased region" description="Basic and acidic residues" evidence="2">
    <location>
        <begin position="1"/>
        <end position="10"/>
    </location>
</feature>